<evidence type="ECO:0000256" key="8">
    <source>
        <dbReference type="ARBA" id="ARBA00022759"/>
    </source>
</evidence>
<evidence type="ECO:0000256" key="5">
    <source>
        <dbReference type="ARBA" id="ARBA00022490"/>
    </source>
</evidence>
<dbReference type="GO" id="GO:0046872">
    <property type="term" value="F:metal ion binding"/>
    <property type="evidence" value="ECO:0007669"/>
    <property type="project" value="UniProtKB-KW"/>
</dbReference>
<protein>
    <recommendedName>
        <fullName evidence="11">Ribonuclease</fullName>
        <ecNumber evidence="11">3.1.26.4</ecNumber>
    </recommendedName>
</protein>
<dbReference type="Pfam" id="PF01351">
    <property type="entry name" value="RNase_HII"/>
    <property type="match status" value="1"/>
</dbReference>
<feature type="binding site" evidence="10">
    <location>
        <position position="128"/>
    </location>
    <ligand>
        <name>a divalent metal cation</name>
        <dbReference type="ChEBI" id="CHEBI:60240"/>
    </ligand>
</feature>
<dbReference type="RefSeq" id="WP_129620185.1">
    <property type="nucleotide sequence ID" value="NZ_LR214950.1"/>
</dbReference>
<evidence type="ECO:0000256" key="6">
    <source>
        <dbReference type="ARBA" id="ARBA00022722"/>
    </source>
</evidence>
<feature type="binding site" evidence="10">
    <location>
        <position position="22"/>
    </location>
    <ligand>
        <name>a divalent metal cation</name>
        <dbReference type="ChEBI" id="CHEBI:60240"/>
    </ligand>
</feature>
<dbReference type="CDD" id="cd06590">
    <property type="entry name" value="RNase_HII_bacteria_HIII_like"/>
    <property type="match status" value="1"/>
</dbReference>
<sequence>MKYFDNLNHLNLGTRNVVGVDETGVGDYFTPLIAAAAFLPNHLTEWAKKIGVKDSKKLSQKQINEIAPILINTIPHSVYTLTQSGYNSLSKVYNANEMKFFAHQKAINLLVDRYNLRVNHDIDLIVIDQYSTTNSILKYDNKILKLNNWAKLQDYEIDTLLINKAEEVHLSVACASIIARYTLNLKMQEQSQKWNFNFPLGASSKTKEVVNEFTLKFGEKALAEVAKLNFKK</sequence>
<dbReference type="InterPro" id="IPR012337">
    <property type="entry name" value="RNaseH-like_sf"/>
</dbReference>
<dbReference type="STRING" id="29556.VO56_01945"/>
<keyword evidence="14" id="KW-1185">Reference proteome</keyword>
<comment type="function">
    <text evidence="2 11">Endonuclease that specifically degrades the RNA of RNA-DNA hybrids.</text>
</comment>
<evidence type="ECO:0000256" key="1">
    <source>
        <dbReference type="ARBA" id="ARBA00000077"/>
    </source>
</evidence>
<dbReference type="GO" id="GO:0005737">
    <property type="term" value="C:cytoplasm"/>
    <property type="evidence" value="ECO:0007669"/>
    <property type="project" value="UniProtKB-SubCell"/>
</dbReference>
<comment type="catalytic activity">
    <reaction evidence="1 10 11">
        <text>Endonucleolytic cleavage to 5'-phosphomonoester.</text>
        <dbReference type="EC" id="3.1.26.4"/>
    </reaction>
</comment>
<keyword evidence="5" id="KW-0963">Cytoplasm</keyword>
<comment type="subcellular location">
    <subcellularLocation>
        <location evidence="3">Cytoplasm</location>
    </subcellularLocation>
</comment>
<gene>
    <name evidence="13" type="primary">rnhB_1</name>
    <name evidence="13" type="ORF">NCTC10183_00289</name>
</gene>
<keyword evidence="6 10" id="KW-0540">Nuclease</keyword>
<comment type="similarity">
    <text evidence="4">Belongs to the RNase HII family. RnhC subfamily.</text>
</comment>
<evidence type="ECO:0000313" key="14">
    <source>
        <dbReference type="Proteomes" id="UP000290568"/>
    </source>
</evidence>
<reference evidence="13 14" key="1">
    <citation type="submission" date="2019-01" db="EMBL/GenBank/DDBJ databases">
        <authorList>
            <consortium name="Pathogen Informatics"/>
        </authorList>
    </citation>
    <scope>NUCLEOTIDE SEQUENCE [LARGE SCALE GENOMIC DNA]</scope>
    <source>
        <strain evidence="13 14">NCTC10183</strain>
    </source>
</reference>
<dbReference type="GO" id="GO:0006298">
    <property type="term" value="P:mismatch repair"/>
    <property type="evidence" value="ECO:0007669"/>
    <property type="project" value="TreeGrafter"/>
</dbReference>
<proteinExistence type="inferred from homology"/>
<organism evidence="13 14">
    <name type="scientific">Mycoplasmopsis gallinacea</name>
    <dbReference type="NCBI Taxonomy" id="29556"/>
    <lineage>
        <taxon>Bacteria</taxon>
        <taxon>Bacillati</taxon>
        <taxon>Mycoplasmatota</taxon>
        <taxon>Mycoplasmoidales</taxon>
        <taxon>Metamycoplasmataceae</taxon>
        <taxon>Mycoplasmopsis</taxon>
    </lineage>
</organism>
<name>A0A449A2U8_9BACT</name>
<evidence type="ECO:0000256" key="3">
    <source>
        <dbReference type="ARBA" id="ARBA00004496"/>
    </source>
</evidence>
<evidence type="ECO:0000313" key="13">
    <source>
        <dbReference type="EMBL" id="VEU58524.1"/>
    </source>
</evidence>
<dbReference type="InterPro" id="IPR024567">
    <property type="entry name" value="RNase_HII/HIII_dom"/>
</dbReference>
<feature type="domain" description="RNase H type-2" evidence="12">
    <location>
        <begin position="15"/>
        <end position="232"/>
    </location>
</feature>
<keyword evidence="9 10" id="KW-0378">Hydrolase</keyword>
<evidence type="ECO:0000256" key="2">
    <source>
        <dbReference type="ARBA" id="ARBA00004065"/>
    </source>
</evidence>
<feature type="binding site" evidence="10">
    <location>
        <position position="21"/>
    </location>
    <ligand>
        <name>a divalent metal cation</name>
        <dbReference type="ChEBI" id="CHEBI:60240"/>
    </ligand>
</feature>
<dbReference type="SUPFAM" id="SSF53098">
    <property type="entry name" value="Ribonuclease H-like"/>
    <property type="match status" value="1"/>
</dbReference>
<dbReference type="InterPro" id="IPR001352">
    <property type="entry name" value="RNase_HII/HIII"/>
</dbReference>
<dbReference type="GO" id="GO:0003723">
    <property type="term" value="F:RNA binding"/>
    <property type="evidence" value="ECO:0007669"/>
    <property type="project" value="UniProtKB-UniRule"/>
</dbReference>
<dbReference type="EMBL" id="LR214950">
    <property type="protein sequence ID" value="VEU58524.1"/>
    <property type="molecule type" value="Genomic_DNA"/>
</dbReference>
<evidence type="ECO:0000256" key="4">
    <source>
        <dbReference type="ARBA" id="ARBA00008378"/>
    </source>
</evidence>
<accession>A0A449A2U8</accession>
<dbReference type="InterPro" id="IPR036397">
    <property type="entry name" value="RNaseH_sf"/>
</dbReference>
<evidence type="ECO:0000256" key="9">
    <source>
        <dbReference type="ARBA" id="ARBA00022801"/>
    </source>
</evidence>
<dbReference type="GO" id="GO:0032299">
    <property type="term" value="C:ribonuclease H2 complex"/>
    <property type="evidence" value="ECO:0007669"/>
    <property type="project" value="TreeGrafter"/>
</dbReference>
<dbReference type="Gene3D" id="3.30.420.10">
    <property type="entry name" value="Ribonuclease H-like superfamily/Ribonuclease H"/>
    <property type="match status" value="1"/>
</dbReference>
<dbReference type="GO" id="GO:0043137">
    <property type="term" value="P:DNA replication, removal of RNA primer"/>
    <property type="evidence" value="ECO:0007669"/>
    <property type="project" value="TreeGrafter"/>
</dbReference>
<evidence type="ECO:0000256" key="7">
    <source>
        <dbReference type="ARBA" id="ARBA00022723"/>
    </source>
</evidence>
<comment type="cofactor">
    <cofactor evidence="10">
        <name>Mn(2+)</name>
        <dbReference type="ChEBI" id="CHEBI:29035"/>
    </cofactor>
    <cofactor evidence="10">
        <name>Mg(2+)</name>
        <dbReference type="ChEBI" id="CHEBI:18420"/>
    </cofactor>
    <text evidence="10">Manganese or magnesium. Binds 1 divalent metal ion per monomer in the absence of substrate. May bind a second metal ion after substrate binding.</text>
</comment>
<evidence type="ECO:0000256" key="11">
    <source>
        <dbReference type="RuleBase" id="RU003515"/>
    </source>
</evidence>
<dbReference type="GO" id="GO:0004523">
    <property type="term" value="F:RNA-DNA hybrid ribonuclease activity"/>
    <property type="evidence" value="ECO:0007669"/>
    <property type="project" value="UniProtKB-UniRule"/>
</dbReference>
<dbReference type="PROSITE" id="PS51975">
    <property type="entry name" value="RNASE_H_2"/>
    <property type="match status" value="1"/>
</dbReference>
<dbReference type="PANTHER" id="PTHR10954">
    <property type="entry name" value="RIBONUCLEASE H2 SUBUNIT A"/>
    <property type="match status" value="1"/>
</dbReference>
<keyword evidence="8 10" id="KW-0255">Endonuclease</keyword>
<evidence type="ECO:0000259" key="12">
    <source>
        <dbReference type="PROSITE" id="PS51975"/>
    </source>
</evidence>
<keyword evidence="7 10" id="KW-0479">Metal-binding</keyword>
<dbReference type="AlphaFoldDB" id="A0A449A2U8"/>
<evidence type="ECO:0000256" key="10">
    <source>
        <dbReference type="PROSITE-ProRule" id="PRU01319"/>
    </source>
</evidence>
<dbReference type="PANTHER" id="PTHR10954:SF23">
    <property type="entry name" value="RIBONUCLEASE"/>
    <property type="match status" value="1"/>
</dbReference>
<dbReference type="EC" id="3.1.26.4" evidence="11"/>
<dbReference type="Proteomes" id="UP000290568">
    <property type="component" value="Chromosome"/>
</dbReference>
<dbReference type="OrthoDB" id="9777935at2"/>